<dbReference type="AlphaFoldDB" id="A0A2N6NIE7"/>
<dbReference type="Proteomes" id="UP000235728">
    <property type="component" value="Unassembled WGS sequence"/>
</dbReference>
<dbReference type="InterPro" id="IPR011009">
    <property type="entry name" value="Kinase-like_dom_sf"/>
</dbReference>
<dbReference type="SUPFAM" id="SSF56112">
    <property type="entry name" value="Protein kinase-like (PK-like)"/>
    <property type="match status" value="1"/>
</dbReference>
<organism evidence="1 2">
    <name type="scientific">Beauveria bassiana</name>
    <name type="common">White muscardine disease fungus</name>
    <name type="synonym">Tritirachium shiotae</name>
    <dbReference type="NCBI Taxonomy" id="176275"/>
    <lineage>
        <taxon>Eukaryota</taxon>
        <taxon>Fungi</taxon>
        <taxon>Dikarya</taxon>
        <taxon>Ascomycota</taxon>
        <taxon>Pezizomycotina</taxon>
        <taxon>Sordariomycetes</taxon>
        <taxon>Hypocreomycetidae</taxon>
        <taxon>Hypocreales</taxon>
        <taxon>Cordycipitaceae</taxon>
        <taxon>Beauveria</taxon>
    </lineage>
</organism>
<comment type="caution">
    <text evidence="1">The sequence shown here is derived from an EMBL/GenBank/DDBJ whole genome shotgun (WGS) entry which is preliminary data.</text>
</comment>
<name>A0A2N6NIE7_BEABA</name>
<accession>A0A2N6NIE7</accession>
<sequence>MAAVPLNARQKQISIGFIWGDGKPSNIIVNENDDIELIDFAGGSSLGWVDEPLAETVEGDG</sequence>
<reference evidence="1 2" key="1">
    <citation type="journal article" date="2016" name="Appl. Microbiol. Biotechnol.">
        <title>Characterization of T-DNA insertion mutants with decreased virulence in the entomopathogenic fungus Beauveria bassiana JEF-007.</title>
        <authorList>
            <person name="Kim S."/>
            <person name="Lee S.J."/>
            <person name="Nai Y.S."/>
            <person name="Yu J.S."/>
            <person name="Lee M.R."/>
            <person name="Yang Y.T."/>
            <person name="Kim J.S."/>
        </authorList>
    </citation>
    <scope>NUCLEOTIDE SEQUENCE [LARGE SCALE GENOMIC DNA]</scope>
    <source>
        <strain evidence="1 2">JEF-007</strain>
    </source>
</reference>
<gene>
    <name evidence="1" type="ORF">BM221_006712</name>
</gene>
<evidence type="ECO:0000313" key="2">
    <source>
        <dbReference type="Proteomes" id="UP000235728"/>
    </source>
</evidence>
<evidence type="ECO:0000313" key="1">
    <source>
        <dbReference type="EMBL" id="PMB67050.1"/>
    </source>
</evidence>
<dbReference type="EMBL" id="MRVG01000007">
    <property type="protein sequence ID" value="PMB67050.1"/>
    <property type="molecule type" value="Genomic_DNA"/>
</dbReference>
<evidence type="ECO:0008006" key="3">
    <source>
        <dbReference type="Google" id="ProtNLM"/>
    </source>
</evidence>
<proteinExistence type="predicted"/>
<protein>
    <recommendedName>
        <fullName evidence="3">Protein kinase domain-containing protein</fullName>
    </recommendedName>
</protein>